<dbReference type="GO" id="GO:0016853">
    <property type="term" value="F:isomerase activity"/>
    <property type="evidence" value="ECO:0007669"/>
    <property type="project" value="UniProtKB-KW"/>
</dbReference>
<organism evidence="2 3">
    <name type="scientific">Arsenicitalea aurantiaca</name>
    <dbReference type="NCBI Taxonomy" id="1783274"/>
    <lineage>
        <taxon>Bacteria</taxon>
        <taxon>Pseudomonadati</taxon>
        <taxon>Pseudomonadota</taxon>
        <taxon>Alphaproteobacteria</taxon>
        <taxon>Hyphomicrobiales</taxon>
        <taxon>Devosiaceae</taxon>
        <taxon>Arsenicitalea</taxon>
    </lineage>
</organism>
<dbReference type="RefSeq" id="WP_127188314.1">
    <property type="nucleotide sequence ID" value="NZ_RZNJ01000003.1"/>
</dbReference>
<feature type="domain" description="Xylose isomerase-like TIM barrel" evidence="1">
    <location>
        <begin position="37"/>
        <end position="249"/>
    </location>
</feature>
<dbReference type="InterPro" id="IPR013022">
    <property type="entry name" value="Xyl_isomerase-like_TIM-brl"/>
</dbReference>
<dbReference type="Pfam" id="PF01261">
    <property type="entry name" value="AP_endonuc_2"/>
    <property type="match status" value="1"/>
</dbReference>
<reference evidence="2 3" key="1">
    <citation type="journal article" date="2016" name="Int. J. Syst. Evol. Microbiol.">
        <title>Arsenicitalea aurantiaca gen. nov., sp. nov., a new member of the family Hyphomicrobiaceae, isolated from high-arsenic sediment.</title>
        <authorList>
            <person name="Mu Y."/>
            <person name="Zhou L."/>
            <person name="Zeng X.C."/>
            <person name="Liu L."/>
            <person name="Pan Y."/>
            <person name="Chen X."/>
            <person name="Wang J."/>
            <person name="Li S."/>
            <person name="Li W.J."/>
            <person name="Wang Y."/>
        </authorList>
    </citation>
    <scope>NUCLEOTIDE SEQUENCE [LARGE SCALE GENOMIC DNA]</scope>
    <source>
        <strain evidence="2 3">42-50</strain>
    </source>
</reference>
<evidence type="ECO:0000259" key="1">
    <source>
        <dbReference type="Pfam" id="PF01261"/>
    </source>
</evidence>
<dbReference type="InterPro" id="IPR050312">
    <property type="entry name" value="IolE/XylAMocC-like"/>
</dbReference>
<dbReference type="PANTHER" id="PTHR12110">
    <property type="entry name" value="HYDROXYPYRUVATE ISOMERASE"/>
    <property type="match status" value="1"/>
</dbReference>
<dbReference type="SUPFAM" id="SSF51658">
    <property type="entry name" value="Xylose isomerase-like"/>
    <property type="match status" value="1"/>
</dbReference>
<accession>A0A433XAN6</accession>
<keyword evidence="2" id="KW-0413">Isomerase</keyword>
<protein>
    <submittedName>
        <fullName evidence="2">Sugar phosphate isomerase/epimerase</fullName>
    </submittedName>
</protein>
<evidence type="ECO:0000313" key="3">
    <source>
        <dbReference type="Proteomes" id="UP000281547"/>
    </source>
</evidence>
<gene>
    <name evidence="2" type="ORF">EMQ25_09320</name>
</gene>
<dbReference type="Proteomes" id="UP000281547">
    <property type="component" value="Unassembled WGS sequence"/>
</dbReference>
<dbReference type="OrthoDB" id="8421472at2"/>
<name>A0A433XAN6_9HYPH</name>
<keyword evidence="3" id="KW-1185">Reference proteome</keyword>
<proteinExistence type="predicted"/>
<dbReference type="Gene3D" id="3.20.20.150">
    <property type="entry name" value="Divalent-metal-dependent TIM barrel enzymes"/>
    <property type="match status" value="1"/>
</dbReference>
<comment type="caution">
    <text evidence="2">The sequence shown here is derived from an EMBL/GenBank/DDBJ whole genome shotgun (WGS) entry which is preliminary data.</text>
</comment>
<dbReference type="EMBL" id="RZNJ01000003">
    <property type="protein sequence ID" value="RUT31068.1"/>
    <property type="molecule type" value="Genomic_DNA"/>
</dbReference>
<sequence>MLKLGLNPYGLTWHLGLQGRGTPRTNPNGTGLEGLIAIAEEIEAEAIEIFDPWLAAMSDDELARLSDRLKSLGMTPIVSAGLDMMGPIESALRSAKALDAKVIRLGLSPVLEGSRNAWGGKWGALNASIRAGLGKYAPMAADQGRVLAIENHQDFTSRELVAFCEEFGPGLGITFDMGNTFPVLEAPLDFTRIVAPYVKHAHLKDYRVQATDEGYRLVRCAIGDGAVPFVEMMRILLAHNPDLTAVLEPGALEARHIRFHSPDWWQGYAPKSAPELAACLAAACRNRLGPDEDYRTPWERGDDAALETYELDMIRRSAANIRALGLDRLETAQ</sequence>
<dbReference type="PANTHER" id="PTHR12110:SF53">
    <property type="entry name" value="BLR5974 PROTEIN"/>
    <property type="match status" value="1"/>
</dbReference>
<dbReference type="InterPro" id="IPR036237">
    <property type="entry name" value="Xyl_isomerase-like_sf"/>
</dbReference>
<dbReference type="AlphaFoldDB" id="A0A433XAN6"/>
<evidence type="ECO:0000313" key="2">
    <source>
        <dbReference type="EMBL" id="RUT31068.1"/>
    </source>
</evidence>